<dbReference type="RefSeq" id="WP_141632156.1">
    <property type="nucleotide sequence ID" value="NZ_VIGB01000003.1"/>
</dbReference>
<dbReference type="SUPFAM" id="SSF53901">
    <property type="entry name" value="Thiolase-like"/>
    <property type="match status" value="1"/>
</dbReference>
<dbReference type="Proteomes" id="UP000319103">
    <property type="component" value="Unassembled WGS sequence"/>
</dbReference>
<dbReference type="Pfam" id="PF08541">
    <property type="entry name" value="ACP_syn_III_C"/>
    <property type="match status" value="1"/>
</dbReference>
<gene>
    <name evidence="4" type="ORF">E6W39_03165</name>
</gene>
<proteinExistence type="predicted"/>
<dbReference type="GO" id="GO:0006633">
    <property type="term" value="P:fatty acid biosynthetic process"/>
    <property type="evidence" value="ECO:0007669"/>
    <property type="project" value="InterPro"/>
</dbReference>
<evidence type="ECO:0000256" key="1">
    <source>
        <dbReference type="ARBA" id="ARBA00022679"/>
    </source>
</evidence>
<dbReference type="OrthoDB" id="6637632at2"/>
<comment type="caution">
    <text evidence="4">The sequence shown here is derived from an EMBL/GenBank/DDBJ whole genome shotgun (WGS) entry which is preliminary data.</text>
</comment>
<dbReference type="PANTHER" id="PTHR34069">
    <property type="entry name" value="3-OXOACYL-[ACYL-CARRIER-PROTEIN] SYNTHASE 3"/>
    <property type="match status" value="1"/>
</dbReference>
<name>A0A540VZ98_9ACTN</name>
<dbReference type="AlphaFoldDB" id="A0A540VZ98"/>
<dbReference type="PANTHER" id="PTHR34069:SF2">
    <property type="entry name" value="BETA-KETOACYL-[ACYL-CARRIER-PROTEIN] SYNTHASE III"/>
    <property type="match status" value="1"/>
</dbReference>
<dbReference type="Gene3D" id="3.40.47.10">
    <property type="match status" value="2"/>
</dbReference>
<feature type="domain" description="Beta-ketoacyl-[acyl-carrier-protein] synthase III C-terminal" evidence="3">
    <location>
        <begin position="254"/>
        <end position="344"/>
    </location>
</feature>
<dbReference type="EMBL" id="VIGB01000003">
    <property type="protein sequence ID" value="TQF01424.1"/>
    <property type="molecule type" value="Genomic_DNA"/>
</dbReference>
<keyword evidence="2" id="KW-0012">Acyltransferase</keyword>
<keyword evidence="1" id="KW-0808">Transferase</keyword>
<evidence type="ECO:0000259" key="3">
    <source>
        <dbReference type="Pfam" id="PF08541"/>
    </source>
</evidence>
<dbReference type="InterPro" id="IPR013747">
    <property type="entry name" value="ACP_syn_III_C"/>
</dbReference>
<evidence type="ECO:0000256" key="2">
    <source>
        <dbReference type="ARBA" id="ARBA00023315"/>
    </source>
</evidence>
<dbReference type="GO" id="GO:0044550">
    <property type="term" value="P:secondary metabolite biosynthetic process"/>
    <property type="evidence" value="ECO:0007669"/>
    <property type="project" value="TreeGrafter"/>
</dbReference>
<sequence length="344" mass="37275">MTNQFADFGIAGFGHSLGVDQKVEAEVLTEFVDDPERVLQWGYHTFHRAPADVTAIELSARAARDAIEDAGLTADDVDYVVLALSDVPGYLNWDASSALAREIGVRLKPNLLLMEGCVSGVTGLGNVAGLFATDPSLQNILFVAVNRVSEYHRNRMRVNNSIHSDGASAVILRRGHEFGRWLATVQFTDPDVSDWFRTDFGGEVAPVAPADWSSQTQANGLEAVVDHFRTDPKGLQTFVTALNQRLVEVTDQACAKAGVERSSIKKIIHLNDNQGSFEEIAEVFGVPISSTSAEVAAQHGHMGAADHLVTLAEYTRSGELVPGDLVALIGISIGMRWYCTLVRI</sequence>
<accession>A0A540VZ98</accession>
<evidence type="ECO:0000313" key="4">
    <source>
        <dbReference type="EMBL" id="TQF01424.1"/>
    </source>
</evidence>
<reference evidence="4 5" key="1">
    <citation type="submission" date="2019-06" db="EMBL/GenBank/DDBJ databases">
        <title>Description of Kitasatospora acidophila sp. nov. isolated from pine grove soil, and reclassification of Streptomyces novaecaesareae to Kitasatospora novaeceasareae comb. nov.</title>
        <authorList>
            <person name="Kim M.J."/>
        </authorList>
    </citation>
    <scope>NUCLEOTIDE SEQUENCE [LARGE SCALE GENOMIC DNA]</scope>
    <source>
        <strain evidence="4 5">MMS16-CNU292</strain>
    </source>
</reference>
<protein>
    <submittedName>
        <fullName evidence="4">3-oxoacyl-ACP synthase</fullName>
    </submittedName>
</protein>
<evidence type="ECO:0000313" key="5">
    <source>
        <dbReference type="Proteomes" id="UP000319103"/>
    </source>
</evidence>
<dbReference type="GO" id="GO:0004315">
    <property type="term" value="F:3-oxoacyl-[acyl-carrier-protein] synthase activity"/>
    <property type="evidence" value="ECO:0007669"/>
    <property type="project" value="InterPro"/>
</dbReference>
<keyword evidence="5" id="KW-1185">Reference proteome</keyword>
<organism evidence="4 5">
    <name type="scientific">Kitasatospora acidiphila</name>
    <dbReference type="NCBI Taxonomy" id="2567942"/>
    <lineage>
        <taxon>Bacteria</taxon>
        <taxon>Bacillati</taxon>
        <taxon>Actinomycetota</taxon>
        <taxon>Actinomycetes</taxon>
        <taxon>Kitasatosporales</taxon>
        <taxon>Streptomycetaceae</taxon>
        <taxon>Kitasatospora</taxon>
    </lineage>
</organism>
<dbReference type="InterPro" id="IPR016039">
    <property type="entry name" value="Thiolase-like"/>
</dbReference>